<evidence type="ECO:0000256" key="1">
    <source>
        <dbReference type="SAM" id="Phobius"/>
    </source>
</evidence>
<keyword evidence="1" id="KW-1133">Transmembrane helix</keyword>
<sequence length="65" mass="7846">MQFLSSLRCSLFVCNIIIFIPNLSFYFFNSVVIRISSCLCCWYYWNSYSYRTTCTSSYDCHYRSK</sequence>
<reference evidence="2" key="1">
    <citation type="journal article" date="2015" name="Front. Microbiol.">
        <title>Combining genomic sequencing methods to explore viral diversity and reveal potential virus-host interactions.</title>
        <authorList>
            <person name="Chow C.E."/>
            <person name="Winget D.M."/>
            <person name="White R.A.III."/>
            <person name="Hallam S.J."/>
            <person name="Suttle C.A."/>
        </authorList>
    </citation>
    <scope>NUCLEOTIDE SEQUENCE</scope>
    <source>
        <strain evidence="2">Oxic3_3</strain>
    </source>
</reference>
<accession>A0A0F7L868</accession>
<keyword evidence="1" id="KW-0812">Transmembrane</keyword>
<organism evidence="2">
    <name type="scientific">uncultured marine virus</name>
    <dbReference type="NCBI Taxonomy" id="186617"/>
    <lineage>
        <taxon>Viruses</taxon>
        <taxon>environmental samples</taxon>
    </lineage>
</organism>
<name>A0A0F7L868_9VIRU</name>
<reference evidence="2" key="2">
    <citation type="submission" date="2015-03" db="EMBL/GenBank/DDBJ databases">
        <authorList>
            <person name="Chow C.-E.T."/>
            <person name="Winget D.M."/>
            <person name="White R.A.III."/>
            <person name="Hallam S.J."/>
            <person name="Suttle C.A."/>
        </authorList>
    </citation>
    <scope>NUCLEOTIDE SEQUENCE</scope>
    <source>
        <strain evidence="2">Oxic3_3</strain>
    </source>
</reference>
<dbReference type="EMBL" id="KR029609">
    <property type="protein sequence ID" value="AKH48769.1"/>
    <property type="molecule type" value="Genomic_DNA"/>
</dbReference>
<proteinExistence type="predicted"/>
<protein>
    <submittedName>
        <fullName evidence="2">Uncharacterized protein</fullName>
    </submittedName>
</protein>
<keyword evidence="1" id="KW-0472">Membrane</keyword>
<feature type="transmembrane region" description="Helical" evidence="1">
    <location>
        <begin position="12"/>
        <end position="45"/>
    </location>
</feature>
<evidence type="ECO:0000313" key="2">
    <source>
        <dbReference type="EMBL" id="AKH48769.1"/>
    </source>
</evidence>